<dbReference type="AlphaFoldDB" id="A0ABD1XQ17"/>
<feature type="region of interest" description="Disordered" evidence="1">
    <location>
        <begin position="1"/>
        <end position="51"/>
    </location>
</feature>
<keyword evidence="3" id="KW-1185">Reference proteome</keyword>
<gene>
    <name evidence="2" type="ORF">R1flu_022721</name>
</gene>
<protein>
    <submittedName>
        <fullName evidence="2">Uncharacterized protein</fullName>
    </submittedName>
</protein>
<name>A0ABD1XQ17_9MARC</name>
<feature type="compositionally biased region" description="Basic and acidic residues" evidence="1">
    <location>
        <begin position="358"/>
        <end position="368"/>
    </location>
</feature>
<feature type="compositionally biased region" description="Acidic residues" evidence="1">
    <location>
        <begin position="133"/>
        <end position="145"/>
    </location>
</feature>
<comment type="caution">
    <text evidence="2">The sequence shown here is derived from an EMBL/GenBank/DDBJ whole genome shotgun (WGS) entry which is preliminary data.</text>
</comment>
<feature type="region of interest" description="Disordered" evidence="1">
    <location>
        <begin position="551"/>
        <end position="636"/>
    </location>
</feature>
<proteinExistence type="predicted"/>
<evidence type="ECO:0000313" key="2">
    <source>
        <dbReference type="EMBL" id="KAL2611029.1"/>
    </source>
</evidence>
<feature type="compositionally biased region" description="Basic and acidic residues" evidence="1">
    <location>
        <begin position="577"/>
        <end position="587"/>
    </location>
</feature>
<feature type="compositionally biased region" description="Basic and acidic residues" evidence="1">
    <location>
        <begin position="117"/>
        <end position="126"/>
    </location>
</feature>
<evidence type="ECO:0000256" key="1">
    <source>
        <dbReference type="SAM" id="MobiDB-lite"/>
    </source>
</evidence>
<feature type="region of interest" description="Disordered" evidence="1">
    <location>
        <begin position="286"/>
        <end position="374"/>
    </location>
</feature>
<feature type="compositionally biased region" description="Polar residues" evidence="1">
    <location>
        <begin position="588"/>
        <end position="602"/>
    </location>
</feature>
<feature type="compositionally biased region" description="Basic and acidic residues" evidence="1">
    <location>
        <begin position="196"/>
        <end position="224"/>
    </location>
</feature>
<evidence type="ECO:0000313" key="3">
    <source>
        <dbReference type="Proteomes" id="UP001605036"/>
    </source>
</evidence>
<dbReference type="EMBL" id="JBHFFA010000007">
    <property type="protein sequence ID" value="KAL2611029.1"/>
    <property type="molecule type" value="Genomic_DNA"/>
</dbReference>
<reference evidence="2 3" key="1">
    <citation type="submission" date="2024-09" db="EMBL/GenBank/DDBJ databases">
        <title>Chromosome-scale assembly of Riccia fluitans.</title>
        <authorList>
            <person name="Paukszto L."/>
            <person name="Sawicki J."/>
            <person name="Karawczyk K."/>
            <person name="Piernik-Szablinska J."/>
            <person name="Szczecinska M."/>
            <person name="Mazdziarz M."/>
        </authorList>
    </citation>
    <scope>NUCLEOTIDE SEQUENCE [LARGE SCALE GENOMIC DNA]</scope>
    <source>
        <strain evidence="2">Rf_01</strain>
        <tissue evidence="2">Aerial parts of the thallus</tissue>
    </source>
</reference>
<organism evidence="2 3">
    <name type="scientific">Riccia fluitans</name>
    <dbReference type="NCBI Taxonomy" id="41844"/>
    <lineage>
        <taxon>Eukaryota</taxon>
        <taxon>Viridiplantae</taxon>
        <taxon>Streptophyta</taxon>
        <taxon>Embryophyta</taxon>
        <taxon>Marchantiophyta</taxon>
        <taxon>Marchantiopsida</taxon>
        <taxon>Marchantiidae</taxon>
        <taxon>Marchantiales</taxon>
        <taxon>Ricciaceae</taxon>
        <taxon>Riccia</taxon>
    </lineage>
</organism>
<feature type="region of interest" description="Disordered" evidence="1">
    <location>
        <begin position="99"/>
        <end position="256"/>
    </location>
</feature>
<sequence>MTKPAVLESCLRRNSKKGRKSNSVSFKIMREETDPENLTTEAIDREEGSDELTVEAVCPLQPRDLEVVKMARWTVRTGSGSSPKMEAMADSVLADFRKENSSTTTHKIIPIVSDSQAEEKPHDHPGDGQSDLEAVEIDMEAEETAPGEPSPWIMKKHGDQVLGADGDSLVLSTEDEIHDHSASPSESEGTEGGHTMTKDANETSDEGRHEDSSDKPLRLQDPELRGLGVYISNSPEPYTPRAARTPEANQFEHTTPLAADLEMPKLNINTHFNSGGLVQNADDVMADSGDELEDADEASDSDAEMDDGGHTPNPATPADHPAVANNDGAMPVQNVNFDPLTHLGSHLKSRKKSLPRSGVEDARARYKDSPAASIAPAAERSKILHTPNHASPTAVYPGFNDGDTRVGCVKFKVSTDLGRHTKSVNKSLTRSGVEDAHHEHNPVALIAAADFSKFVQESPNMETTKLEKHRSSRVKGEIPREDLESRLALGKKVMGPDDMNDAARNSLQLSSSVKIKKLKKDIRSVSTSTAHVKKMAAAFEALTELQAKSPFRSRRVTRSETQKFKLHGSSNIGCGRENVHERNDRTSDGTVSPSQHECSGSSELCGPPPREKSSLQKRRPVKAKLQNSPTHFELSPVRRDKSRIAEFVRVFKEEFGLVAVTSPTD</sequence>
<feature type="compositionally biased region" description="Basic residues" evidence="1">
    <location>
        <begin position="345"/>
        <end position="354"/>
    </location>
</feature>
<dbReference type="Proteomes" id="UP001605036">
    <property type="component" value="Unassembled WGS sequence"/>
</dbReference>
<feature type="compositionally biased region" description="Acidic residues" evidence="1">
    <location>
        <begin position="286"/>
        <end position="306"/>
    </location>
</feature>
<accession>A0ABD1XQ17</accession>